<name>A0ACB9LGY3_9MYRT</name>
<sequence length="225" mass="24726">MSTNNNNSSNNTTKTHRKNLAISVDLCCSLSCLKPKKLLSAVFHPKLCHCPPPPRSKSHHNRSNCSPFLSRSISFSSTGSSHHDIAATATTASASSSFSPLSHPYSDYNLNSPQELLESESDLDSNPVKGFGRIDGGGIAVEKDSRDPYFDFRHSMLQMIISNEIYSREDLRELLSCFLQLNSPRNHGVIVRAFTEICNGVSSVWSLNPSPNAAPYGYAPSWADY</sequence>
<dbReference type="EMBL" id="CM042890">
    <property type="protein sequence ID" value="KAI4310590.1"/>
    <property type="molecule type" value="Genomic_DNA"/>
</dbReference>
<evidence type="ECO:0000313" key="1">
    <source>
        <dbReference type="EMBL" id="KAI4310590.1"/>
    </source>
</evidence>
<reference evidence="2" key="1">
    <citation type="journal article" date="2023" name="Front. Plant Sci.">
        <title>Chromosomal-level genome assembly of Melastoma candidum provides insights into trichome evolution.</title>
        <authorList>
            <person name="Zhong Y."/>
            <person name="Wu W."/>
            <person name="Sun C."/>
            <person name="Zou P."/>
            <person name="Liu Y."/>
            <person name="Dai S."/>
            <person name="Zhou R."/>
        </authorList>
    </citation>
    <scope>NUCLEOTIDE SEQUENCE [LARGE SCALE GENOMIC DNA]</scope>
</reference>
<protein>
    <submittedName>
        <fullName evidence="1">Uncharacterized protein</fullName>
    </submittedName>
</protein>
<proteinExistence type="predicted"/>
<gene>
    <name evidence="1" type="ORF">MLD38_035559</name>
</gene>
<accession>A0ACB9LGY3</accession>
<keyword evidence="2" id="KW-1185">Reference proteome</keyword>
<dbReference type="Proteomes" id="UP001057402">
    <property type="component" value="Chromosome 11"/>
</dbReference>
<comment type="caution">
    <text evidence="1">The sequence shown here is derived from an EMBL/GenBank/DDBJ whole genome shotgun (WGS) entry which is preliminary data.</text>
</comment>
<organism evidence="1 2">
    <name type="scientific">Melastoma candidum</name>
    <dbReference type="NCBI Taxonomy" id="119954"/>
    <lineage>
        <taxon>Eukaryota</taxon>
        <taxon>Viridiplantae</taxon>
        <taxon>Streptophyta</taxon>
        <taxon>Embryophyta</taxon>
        <taxon>Tracheophyta</taxon>
        <taxon>Spermatophyta</taxon>
        <taxon>Magnoliopsida</taxon>
        <taxon>eudicotyledons</taxon>
        <taxon>Gunneridae</taxon>
        <taxon>Pentapetalae</taxon>
        <taxon>rosids</taxon>
        <taxon>malvids</taxon>
        <taxon>Myrtales</taxon>
        <taxon>Melastomataceae</taxon>
        <taxon>Melastomatoideae</taxon>
        <taxon>Melastomateae</taxon>
        <taxon>Melastoma</taxon>
    </lineage>
</organism>
<evidence type="ECO:0000313" key="2">
    <source>
        <dbReference type="Proteomes" id="UP001057402"/>
    </source>
</evidence>